<keyword evidence="6 8" id="KW-0460">Magnesium</keyword>
<comment type="similarity">
    <text evidence="7 8">Belongs to the PINc/VapC protein family.</text>
</comment>
<comment type="function">
    <text evidence="8">Toxic component of a toxin-antitoxin (TA) system. An RNase.</text>
</comment>
<keyword evidence="8" id="KW-0800">Toxin</keyword>
<dbReference type="EC" id="3.1.-.-" evidence="8"/>
<sequence>MFVDTNIFVDFLRGRDDAVSFFESHQTAVKTSVIVELELIDGLKSKRDIAVLQKHLFGLFDITIIQINDEISAKAESIFKDYRHSHGISINDSLIAATAISIGEPLITHNKKHFSFIRGFQSVNPY</sequence>
<protein>
    <recommendedName>
        <fullName evidence="8">Ribonuclease VapC</fullName>
        <shortName evidence="8">RNase VapC</shortName>
        <ecNumber evidence="8">3.1.-.-</ecNumber>
    </recommendedName>
    <alternativeName>
        <fullName evidence="8">Toxin VapC</fullName>
    </alternativeName>
</protein>
<dbReference type="Proteomes" id="UP000034894">
    <property type="component" value="Unassembled WGS sequence"/>
</dbReference>
<dbReference type="GO" id="GO:0090729">
    <property type="term" value="F:toxin activity"/>
    <property type="evidence" value="ECO:0007669"/>
    <property type="project" value="UniProtKB-KW"/>
</dbReference>
<dbReference type="InterPro" id="IPR002716">
    <property type="entry name" value="PIN_dom"/>
</dbReference>
<keyword evidence="2 8" id="KW-1277">Toxin-antitoxin system</keyword>
<dbReference type="Gene3D" id="3.40.50.1010">
    <property type="entry name" value="5'-nuclease"/>
    <property type="match status" value="1"/>
</dbReference>
<dbReference type="SUPFAM" id="SSF88723">
    <property type="entry name" value="PIN domain-like"/>
    <property type="match status" value="1"/>
</dbReference>
<keyword evidence="5 8" id="KW-0378">Hydrolase</keyword>
<evidence type="ECO:0000256" key="5">
    <source>
        <dbReference type="ARBA" id="ARBA00022801"/>
    </source>
</evidence>
<dbReference type="InterPro" id="IPR029060">
    <property type="entry name" value="PIN-like_dom_sf"/>
</dbReference>
<dbReference type="GO" id="GO:0004540">
    <property type="term" value="F:RNA nuclease activity"/>
    <property type="evidence" value="ECO:0007669"/>
    <property type="project" value="InterPro"/>
</dbReference>
<accession>A0A0G1DBY7</accession>
<dbReference type="EMBL" id="LCFP01000018">
    <property type="protein sequence ID" value="KKS95405.1"/>
    <property type="molecule type" value="Genomic_DNA"/>
</dbReference>
<dbReference type="PANTHER" id="PTHR33653:SF1">
    <property type="entry name" value="RIBONUCLEASE VAPC2"/>
    <property type="match status" value="1"/>
</dbReference>
<feature type="binding site" evidence="8">
    <location>
        <position position="92"/>
    </location>
    <ligand>
        <name>Mg(2+)</name>
        <dbReference type="ChEBI" id="CHEBI:18420"/>
    </ligand>
</feature>
<evidence type="ECO:0000259" key="9">
    <source>
        <dbReference type="Pfam" id="PF01850"/>
    </source>
</evidence>
<dbReference type="GO" id="GO:0016787">
    <property type="term" value="F:hydrolase activity"/>
    <property type="evidence" value="ECO:0007669"/>
    <property type="project" value="UniProtKB-KW"/>
</dbReference>
<dbReference type="GO" id="GO:0000287">
    <property type="term" value="F:magnesium ion binding"/>
    <property type="evidence" value="ECO:0007669"/>
    <property type="project" value="UniProtKB-UniRule"/>
</dbReference>
<proteinExistence type="inferred from homology"/>
<dbReference type="STRING" id="1618443.UV73_C0018G0018"/>
<dbReference type="HAMAP" id="MF_00265">
    <property type="entry name" value="VapC_Nob1"/>
    <property type="match status" value="1"/>
</dbReference>
<evidence type="ECO:0000256" key="6">
    <source>
        <dbReference type="ARBA" id="ARBA00022842"/>
    </source>
</evidence>
<comment type="caution">
    <text evidence="10">The sequence shown here is derived from an EMBL/GenBank/DDBJ whole genome shotgun (WGS) entry which is preliminary data.</text>
</comment>
<organism evidence="10 11">
    <name type="scientific">Candidatus Gottesmanbacteria bacterium GW2011_GWA2_43_14</name>
    <dbReference type="NCBI Taxonomy" id="1618443"/>
    <lineage>
        <taxon>Bacteria</taxon>
        <taxon>Candidatus Gottesmaniibacteriota</taxon>
    </lineage>
</organism>
<evidence type="ECO:0000256" key="1">
    <source>
        <dbReference type="ARBA" id="ARBA00001946"/>
    </source>
</evidence>
<evidence type="ECO:0000256" key="4">
    <source>
        <dbReference type="ARBA" id="ARBA00022723"/>
    </source>
</evidence>
<name>A0A0G1DBY7_9BACT</name>
<dbReference type="InterPro" id="IPR050556">
    <property type="entry name" value="Type_II_TA_system_RNase"/>
</dbReference>
<dbReference type="CDD" id="cd18741">
    <property type="entry name" value="PIN_VapC4-5_FitB-like"/>
    <property type="match status" value="1"/>
</dbReference>
<evidence type="ECO:0000256" key="7">
    <source>
        <dbReference type="ARBA" id="ARBA00038093"/>
    </source>
</evidence>
<dbReference type="PANTHER" id="PTHR33653">
    <property type="entry name" value="RIBONUCLEASE VAPC2"/>
    <property type="match status" value="1"/>
</dbReference>
<comment type="cofactor">
    <cofactor evidence="1 8">
        <name>Mg(2+)</name>
        <dbReference type="ChEBI" id="CHEBI:18420"/>
    </cofactor>
</comment>
<reference evidence="10 11" key="1">
    <citation type="journal article" date="2015" name="Nature">
        <title>rRNA introns, odd ribosomes, and small enigmatic genomes across a large radiation of phyla.</title>
        <authorList>
            <person name="Brown C.T."/>
            <person name="Hug L.A."/>
            <person name="Thomas B.C."/>
            <person name="Sharon I."/>
            <person name="Castelle C.J."/>
            <person name="Singh A."/>
            <person name="Wilkins M.J."/>
            <person name="Williams K.H."/>
            <person name="Banfield J.F."/>
        </authorList>
    </citation>
    <scope>NUCLEOTIDE SEQUENCE [LARGE SCALE GENOMIC DNA]</scope>
</reference>
<evidence type="ECO:0000256" key="2">
    <source>
        <dbReference type="ARBA" id="ARBA00022649"/>
    </source>
</evidence>
<dbReference type="Pfam" id="PF01850">
    <property type="entry name" value="PIN"/>
    <property type="match status" value="1"/>
</dbReference>
<dbReference type="InterPro" id="IPR022907">
    <property type="entry name" value="VapC_family"/>
</dbReference>
<gene>
    <name evidence="8" type="primary">vapC</name>
    <name evidence="10" type="ORF">UV73_C0018G0018</name>
</gene>
<evidence type="ECO:0000313" key="11">
    <source>
        <dbReference type="Proteomes" id="UP000034894"/>
    </source>
</evidence>
<feature type="domain" description="PIN" evidence="9">
    <location>
        <begin position="1"/>
        <end position="112"/>
    </location>
</feature>
<evidence type="ECO:0000256" key="8">
    <source>
        <dbReference type="HAMAP-Rule" id="MF_00265"/>
    </source>
</evidence>
<dbReference type="AlphaFoldDB" id="A0A0G1DBY7"/>
<evidence type="ECO:0000313" key="10">
    <source>
        <dbReference type="EMBL" id="KKS95405.1"/>
    </source>
</evidence>
<evidence type="ECO:0000256" key="3">
    <source>
        <dbReference type="ARBA" id="ARBA00022722"/>
    </source>
</evidence>
<keyword evidence="3 8" id="KW-0540">Nuclease</keyword>
<feature type="binding site" evidence="8">
    <location>
        <position position="4"/>
    </location>
    <ligand>
        <name>Mg(2+)</name>
        <dbReference type="ChEBI" id="CHEBI:18420"/>
    </ligand>
</feature>
<keyword evidence="4 8" id="KW-0479">Metal-binding</keyword>